<dbReference type="OrthoDB" id="8478087at2"/>
<name>C6X898_METGS</name>
<dbReference type="KEGG" id="mei:Msip34_0119"/>
<sequence>MSNPLSEIDLISYVEDAKADAIHAFGVLSRNGTLSASLTYHVTHLVPGHDKLLHIRFPGGLARDQSPSIAITEFAQHPDHILRESRLDADTVIHAHTNFLSAWSLAHKPFPILYVAAARHLAAREIPNHLDRTRSIYDVIKERLDQHPELAPPPALLESNGGANFWGKGIIKTSELILFIEEAARYQAIAEQIGGAQLYTSGALELQWQRTGLLDKAKSYTGRYLADITG</sequence>
<feature type="domain" description="Class II aldolase/adducin N-terminal" evidence="1">
    <location>
        <begin position="84"/>
        <end position="187"/>
    </location>
</feature>
<dbReference type="SUPFAM" id="SSF53639">
    <property type="entry name" value="AraD/HMP-PK domain-like"/>
    <property type="match status" value="1"/>
</dbReference>
<accession>C6X898</accession>
<dbReference type="EMBL" id="CP001674">
    <property type="protein sequence ID" value="ACT49368.1"/>
    <property type="molecule type" value="Genomic_DNA"/>
</dbReference>
<proteinExistence type="predicted"/>
<protein>
    <recommendedName>
        <fullName evidence="1">Class II aldolase/adducin N-terminal domain-containing protein</fullName>
    </recommendedName>
</protein>
<dbReference type="RefSeq" id="WP_015829144.1">
    <property type="nucleotide sequence ID" value="NC_012969.1"/>
</dbReference>
<dbReference type="AlphaFoldDB" id="C6X898"/>
<reference evidence="3" key="1">
    <citation type="submission" date="2009-07" db="EMBL/GenBank/DDBJ databases">
        <title>Complete sequence of chromosome of Methylovorus sp. SIP3-4.</title>
        <authorList>
            <person name="Lucas S."/>
            <person name="Copeland A."/>
            <person name="Lapidus A."/>
            <person name="Glavina del Rio T."/>
            <person name="Tice H."/>
            <person name="Bruce D."/>
            <person name="Goodwin L."/>
            <person name="Pitluck S."/>
            <person name="Clum A."/>
            <person name="Larimer F."/>
            <person name="Land M."/>
            <person name="Hauser L."/>
            <person name="Kyrpides N."/>
            <person name="Mikhailova N."/>
            <person name="Kayluzhnaya M."/>
            <person name="Chistoserdova L."/>
        </authorList>
    </citation>
    <scope>NUCLEOTIDE SEQUENCE [LARGE SCALE GENOMIC DNA]</scope>
    <source>
        <strain evidence="3">SIP3-4</strain>
    </source>
</reference>
<gene>
    <name evidence="2" type="ordered locus">Msip34_0119</name>
</gene>
<evidence type="ECO:0000259" key="1">
    <source>
        <dbReference type="Pfam" id="PF00596"/>
    </source>
</evidence>
<dbReference type="HOGENOM" id="CLU_1155480_0_0_4"/>
<evidence type="ECO:0000313" key="2">
    <source>
        <dbReference type="EMBL" id="ACT49368.1"/>
    </source>
</evidence>
<dbReference type="InterPro" id="IPR036409">
    <property type="entry name" value="Aldolase_II/adducin_N_sf"/>
</dbReference>
<keyword evidence="3" id="KW-1185">Reference proteome</keyword>
<evidence type="ECO:0000313" key="3">
    <source>
        <dbReference type="Proteomes" id="UP000002743"/>
    </source>
</evidence>
<dbReference type="Proteomes" id="UP000002743">
    <property type="component" value="Chromosome"/>
</dbReference>
<dbReference type="eggNOG" id="COG0235">
    <property type="taxonomic scope" value="Bacteria"/>
</dbReference>
<dbReference type="STRING" id="582744.Msip34_0119"/>
<dbReference type="Pfam" id="PF00596">
    <property type="entry name" value="Aldolase_II"/>
    <property type="match status" value="1"/>
</dbReference>
<dbReference type="Gene3D" id="3.40.225.10">
    <property type="entry name" value="Class II aldolase/adducin N-terminal domain"/>
    <property type="match status" value="1"/>
</dbReference>
<reference evidence="2 3" key="2">
    <citation type="journal article" date="2011" name="J. Bacteriol.">
        <title>Genomes of three methylotrophs from a single niche uncover genetic and metabolic divergence of Methylophilaceae.</title>
        <authorList>
            <person name="Lapidus A."/>
            <person name="Clum A."/>
            <person name="Labutti K."/>
            <person name="Kaluzhnaya M.G."/>
            <person name="Lim S."/>
            <person name="Beck D.A."/>
            <person name="Glavina Del Rio T."/>
            <person name="Nolan M."/>
            <person name="Mavromatis K."/>
            <person name="Huntemann M."/>
            <person name="Lucas S."/>
            <person name="Lidstrom M.E."/>
            <person name="Ivanova N."/>
            <person name="Chistoserdova L."/>
        </authorList>
    </citation>
    <scope>NUCLEOTIDE SEQUENCE [LARGE SCALE GENOMIC DNA]</scope>
    <source>
        <strain evidence="2 3">SIP3-4</strain>
    </source>
</reference>
<dbReference type="InterPro" id="IPR001303">
    <property type="entry name" value="Aldolase_II/adducin_N"/>
</dbReference>
<organism evidence="2 3">
    <name type="scientific">Methylovorus glucosotrophus (strain SIP3-4)</name>
    <dbReference type="NCBI Taxonomy" id="582744"/>
    <lineage>
        <taxon>Bacteria</taxon>
        <taxon>Pseudomonadati</taxon>
        <taxon>Pseudomonadota</taxon>
        <taxon>Betaproteobacteria</taxon>
        <taxon>Nitrosomonadales</taxon>
        <taxon>Methylophilaceae</taxon>
        <taxon>Methylovorus</taxon>
    </lineage>
</organism>